<keyword evidence="4 8" id="KW-0547">Nucleotide-binding</keyword>
<keyword evidence="2 8" id="KW-0963">Cytoplasm</keyword>
<evidence type="ECO:0000313" key="15">
    <source>
        <dbReference type="Proteomes" id="UP000031163"/>
    </source>
</evidence>
<gene>
    <name evidence="8 14" type="primary">dnaA</name>
    <name evidence="14" type="ORF">CINS_0001</name>
</gene>
<proteinExistence type="inferred from homology"/>
<dbReference type="CDD" id="cd06571">
    <property type="entry name" value="Bac_DnaA_C"/>
    <property type="match status" value="1"/>
</dbReference>
<feature type="domain" description="AAA+ ATPase" evidence="12">
    <location>
        <begin position="136"/>
        <end position="266"/>
    </location>
</feature>
<comment type="caution">
    <text evidence="8">Lacks conserved residue(s) required for the propagation of feature annotation.</text>
</comment>
<accession>A0A0A8GZS1</accession>
<dbReference type="EMBL" id="CP007770">
    <property type="protein sequence ID" value="AJC87015.1"/>
    <property type="molecule type" value="Genomic_DNA"/>
</dbReference>
<protein>
    <recommendedName>
        <fullName evidence="8 9">Chromosomal replication initiator protein DnaA</fullName>
    </recommendedName>
</protein>
<comment type="subunit">
    <text evidence="8">Oligomerizes as a right-handed, spiral filament on DNA at oriC.</text>
</comment>
<dbReference type="KEGG" id="cis:CINS_0001"/>
<dbReference type="AlphaFoldDB" id="A0A0A8GZS1"/>
<dbReference type="InterPro" id="IPR013159">
    <property type="entry name" value="DnaA_C"/>
</dbReference>
<dbReference type="InterPro" id="IPR003593">
    <property type="entry name" value="AAA+_ATPase"/>
</dbReference>
<dbReference type="InterPro" id="IPR024633">
    <property type="entry name" value="DnaA_N_dom"/>
</dbReference>
<dbReference type="InterPro" id="IPR010921">
    <property type="entry name" value="Trp_repressor/repl_initiator"/>
</dbReference>
<dbReference type="Pfam" id="PF00308">
    <property type="entry name" value="Bac_DnaA"/>
    <property type="match status" value="1"/>
</dbReference>
<dbReference type="CDD" id="cd00009">
    <property type="entry name" value="AAA"/>
    <property type="match status" value="1"/>
</dbReference>
<evidence type="ECO:0000259" key="13">
    <source>
        <dbReference type="SMART" id="SM00760"/>
    </source>
</evidence>
<dbReference type="InterPro" id="IPR027417">
    <property type="entry name" value="P-loop_NTPase"/>
</dbReference>
<dbReference type="InterPro" id="IPR013317">
    <property type="entry name" value="DnaA_dom"/>
</dbReference>
<dbReference type="Pfam" id="PF11638">
    <property type="entry name" value="DnaA_N"/>
    <property type="match status" value="1"/>
</dbReference>
<sequence>MDIKDFLQEFKAEITDNEYQNYLSHLQFSEKSSKNNLLVFIAPNHFLAKFIQTKYSQKLAYFYEVKTGINPQVIITTGEIKTSVKNNTKIDISQIKVQSTILNPSFTFDSFVVGDSNQYAYATCKAITQKNKLGKLYNPIFIYGPTGLGKTHLLQAVGNVCLDNGYKVIYATSDNFINDFTSHLNNKTMNKFHEKYKNCDVLLIDDVQFLGKTDKIQEEFFFTFNEIKEKFGQIIMTSDNPPNVLKGITERLKSRFANGIIADITPPQLDTKIAIIKKKCEFNAIDLESEVISYIATSMGDNIREIEGMITNLNAQARLFNQKITLEIVKSFMKDHIKENKENINIEDILSEVAKSYNLKPNDIKSNKKTQNIVIARRVVIFLSRELTTMSMPQLARFFNMKDHTAISHNIKKIQELIKENENLKIIIDELRNKILTKIKNFM</sequence>
<feature type="domain" description="Chromosomal replication initiator DnaA C-terminal" evidence="13">
    <location>
        <begin position="345"/>
        <end position="414"/>
    </location>
</feature>
<feature type="binding site" evidence="8">
    <location>
        <position position="147"/>
    </location>
    <ligand>
        <name>ATP</name>
        <dbReference type="ChEBI" id="CHEBI:30616"/>
    </ligand>
</feature>
<dbReference type="GO" id="GO:0003688">
    <property type="term" value="F:DNA replication origin binding"/>
    <property type="evidence" value="ECO:0007669"/>
    <property type="project" value="UniProtKB-UniRule"/>
</dbReference>
<dbReference type="InterPro" id="IPR020591">
    <property type="entry name" value="Chromosome_initiator_DnaA-like"/>
</dbReference>
<dbReference type="Gene3D" id="3.30.300.180">
    <property type="match status" value="1"/>
</dbReference>
<dbReference type="SUPFAM" id="SSF52540">
    <property type="entry name" value="P-loop containing nucleoside triphosphate hydrolases"/>
    <property type="match status" value="1"/>
</dbReference>
<keyword evidence="7 8" id="KW-0238">DNA-binding</keyword>
<dbReference type="Gene3D" id="3.40.50.300">
    <property type="entry name" value="P-loop containing nucleotide triphosphate hydrolases"/>
    <property type="match status" value="1"/>
</dbReference>
<dbReference type="GO" id="GO:0005524">
    <property type="term" value="F:ATP binding"/>
    <property type="evidence" value="ECO:0007669"/>
    <property type="project" value="UniProtKB-UniRule"/>
</dbReference>
<keyword evidence="3 8" id="KW-0235">DNA replication</keyword>
<evidence type="ECO:0000256" key="5">
    <source>
        <dbReference type="ARBA" id="ARBA00022840"/>
    </source>
</evidence>
<evidence type="ECO:0000256" key="4">
    <source>
        <dbReference type="ARBA" id="ARBA00022741"/>
    </source>
</evidence>
<dbReference type="PROSITE" id="PS01008">
    <property type="entry name" value="DNAA"/>
    <property type="match status" value="1"/>
</dbReference>
<dbReference type="GeneID" id="74430823"/>
<dbReference type="GO" id="GO:0005737">
    <property type="term" value="C:cytoplasm"/>
    <property type="evidence" value="ECO:0007669"/>
    <property type="project" value="UniProtKB-SubCell"/>
</dbReference>
<keyword evidence="6 8" id="KW-0446">Lipid-binding</keyword>
<evidence type="ECO:0000256" key="7">
    <source>
        <dbReference type="ARBA" id="ARBA00023125"/>
    </source>
</evidence>
<evidence type="ECO:0000256" key="6">
    <source>
        <dbReference type="ARBA" id="ARBA00023121"/>
    </source>
</evidence>
<dbReference type="InterPro" id="IPR018312">
    <property type="entry name" value="Chromosome_initiator_DnaA_CS"/>
</dbReference>
<evidence type="ECO:0000256" key="3">
    <source>
        <dbReference type="ARBA" id="ARBA00022705"/>
    </source>
</evidence>
<organism evidence="14 15">
    <name type="scientific">Campylobacter insulaenigrae NCTC 12927</name>
    <dbReference type="NCBI Taxonomy" id="1031564"/>
    <lineage>
        <taxon>Bacteria</taxon>
        <taxon>Pseudomonadati</taxon>
        <taxon>Campylobacterota</taxon>
        <taxon>Epsilonproteobacteria</taxon>
        <taxon>Campylobacterales</taxon>
        <taxon>Campylobacteraceae</taxon>
        <taxon>Campylobacter</taxon>
    </lineage>
</organism>
<feature type="region of interest" description="Domain III, AAA+ region" evidence="8">
    <location>
        <begin position="101"/>
        <end position="317"/>
    </location>
</feature>
<dbReference type="InterPro" id="IPR038454">
    <property type="entry name" value="DnaA_N_sf"/>
</dbReference>
<dbReference type="PRINTS" id="PR00051">
    <property type="entry name" value="DNAA"/>
</dbReference>
<reference evidence="14 15" key="1">
    <citation type="journal article" date="2014" name="Genome Biol. Evol.">
        <title>Comparative Genomics of the Campylobacter lari Group.</title>
        <authorList>
            <person name="Miller W.G."/>
            <person name="Yee E."/>
            <person name="Chapman M.H."/>
            <person name="Smith T.P."/>
            <person name="Bono J.L."/>
            <person name="Huynh S."/>
            <person name="Parker C.T."/>
            <person name="Vandamme P."/>
            <person name="Luong K."/>
            <person name="Korlach J."/>
        </authorList>
    </citation>
    <scope>NUCLEOTIDE SEQUENCE [LARGE SCALE GENOMIC DNA]</scope>
    <source>
        <strain evidence="14 15">NCTC 12927</strain>
    </source>
</reference>
<dbReference type="Gene3D" id="1.10.8.60">
    <property type="match status" value="1"/>
</dbReference>
<evidence type="ECO:0000256" key="2">
    <source>
        <dbReference type="ARBA" id="ARBA00022490"/>
    </source>
</evidence>
<evidence type="ECO:0000256" key="11">
    <source>
        <dbReference type="RuleBase" id="RU004227"/>
    </source>
</evidence>
<dbReference type="GO" id="GO:0006270">
    <property type="term" value="P:DNA replication initiation"/>
    <property type="evidence" value="ECO:0007669"/>
    <property type="project" value="UniProtKB-UniRule"/>
</dbReference>
<comment type="domain">
    <text evidence="8">Domain I is involved in oligomerization and binding regulators, domain II is flexibile and of varying length in different bacteria, domain III forms the AAA+ region, while domain IV binds dsDNA.</text>
</comment>
<dbReference type="RefSeq" id="WP_039648779.1">
    <property type="nucleotide sequence ID" value="NZ_CP007770.1"/>
</dbReference>
<dbReference type="STRING" id="1031564.CINS_0001"/>
<feature type="binding site" evidence="8">
    <location>
        <position position="151"/>
    </location>
    <ligand>
        <name>ATP</name>
        <dbReference type="ChEBI" id="CHEBI:30616"/>
    </ligand>
</feature>
<dbReference type="Gene3D" id="1.10.1750.10">
    <property type="match status" value="1"/>
</dbReference>
<dbReference type="HAMAP" id="MF_00377">
    <property type="entry name" value="DnaA_bact"/>
    <property type="match status" value="1"/>
</dbReference>
<evidence type="ECO:0000256" key="8">
    <source>
        <dbReference type="HAMAP-Rule" id="MF_00377"/>
    </source>
</evidence>
<evidence type="ECO:0000256" key="9">
    <source>
        <dbReference type="NCBIfam" id="TIGR00362"/>
    </source>
</evidence>
<feature type="region of interest" description="Domain IV, binds dsDNA" evidence="8">
    <location>
        <begin position="318"/>
        <end position="443"/>
    </location>
</feature>
<keyword evidence="5 8" id="KW-0067">ATP-binding</keyword>
<feature type="binding site" evidence="8">
    <location>
        <position position="150"/>
    </location>
    <ligand>
        <name>ATP</name>
        <dbReference type="ChEBI" id="CHEBI:30616"/>
    </ligand>
</feature>
<dbReference type="GO" id="GO:0006275">
    <property type="term" value="P:regulation of DNA replication"/>
    <property type="evidence" value="ECO:0007669"/>
    <property type="project" value="UniProtKB-UniRule"/>
</dbReference>
<comment type="similarity">
    <text evidence="1 8 11">Belongs to the DnaA family.</text>
</comment>
<dbReference type="HOGENOM" id="CLU_026910_0_1_7"/>
<dbReference type="Pfam" id="PF08299">
    <property type="entry name" value="Bac_DnaA_C"/>
    <property type="match status" value="1"/>
</dbReference>
<feature type="region of interest" description="Domain I, interacts with DnaA modulators" evidence="8">
    <location>
        <begin position="1"/>
        <end position="87"/>
    </location>
</feature>
<comment type="function">
    <text evidence="8 10">Plays an essential role in the initiation and regulation of chromosomal replication. ATP-DnaA binds to the origin of replication (oriC) to initiate formation of the DNA replication initiation complex once per cell cycle. Binds the DnaA box (a 9 base pair repeat at the origin) and separates the double-stranded (ds)DNA. Forms a right-handed helical filament on oriC DNA; dsDNA binds to the exterior of the filament while single-stranded (ss)DNA is stabiized in the filament's interior. The ATP-DnaA-oriC complex binds and stabilizes one strand of the AT-rich DNA unwinding element (DUE), permitting loading of DNA polymerase. After initiation quickly degrades to an ADP-DnaA complex that is not apt for DNA replication. Binds acidic phospholipids.</text>
</comment>
<evidence type="ECO:0000256" key="1">
    <source>
        <dbReference type="ARBA" id="ARBA00006583"/>
    </source>
</evidence>
<dbReference type="Proteomes" id="UP000031163">
    <property type="component" value="Chromosome"/>
</dbReference>
<dbReference type="GO" id="GO:0005886">
    <property type="term" value="C:plasma membrane"/>
    <property type="evidence" value="ECO:0007669"/>
    <property type="project" value="TreeGrafter"/>
</dbReference>
<dbReference type="SMART" id="SM00382">
    <property type="entry name" value="AAA"/>
    <property type="match status" value="1"/>
</dbReference>
<dbReference type="SMART" id="SM00760">
    <property type="entry name" value="Bac_DnaA_C"/>
    <property type="match status" value="1"/>
</dbReference>
<dbReference type="NCBIfam" id="TIGR00362">
    <property type="entry name" value="DnaA"/>
    <property type="match status" value="1"/>
</dbReference>
<evidence type="ECO:0000259" key="12">
    <source>
        <dbReference type="SMART" id="SM00382"/>
    </source>
</evidence>
<name>A0A0A8GZS1_9BACT</name>
<dbReference type="PANTHER" id="PTHR30050">
    <property type="entry name" value="CHROMOSOMAL REPLICATION INITIATOR PROTEIN DNAA"/>
    <property type="match status" value="1"/>
</dbReference>
<dbReference type="PANTHER" id="PTHR30050:SF2">
    <property type="entry name" value="CHROMOSOMAL REPLICATION INITIATOR PROTEIN DNAA"/>
    <property type="match status" value="1"/>
</dbReference>
<evidence type="ECO:0000313" key="14">
    <source>
        <dbReference type="EMBL" id="AJC87015.1"/>
    </source>
</evidence>
<comment type="subcellular location">
    <subcellularLocation>
        <location evidence="8">Cytoplasm</location>
    </subcellularLocation>
</comment>
<dbReference type="InterPro" id="IPR001957">
    <property type="entry name" value="Chromosome_initiator_DnaA"/>
</dbReference>
<dbReference type="SUPFAM" id="SSF48295">
    <property type="entry name" value="TrpR-like"/>
    <property type="match status" value="1"/>
</dbReference>
<feature type="binding site" evidence="8">
    <location>
        <position position="149"/>
    </location>
    <ligand>
        <name>ATP</name>
        <dbReference type="ChEBI" id="CHEBI:30616"/>
    </ligand>
</feature>
<dbReference type="GO" id="GO:0008289">
    <property type="term" value="F:lipid binding"/>
    <property type="evidence" value="ECO:0007669"/>
    <property type="project" value="UniProtKB-KW"/>
</dbReference>
<evidence type="ECO:0000256" key="10">
    <source>
        <dbReference type="RuleBase" id="RU000577"/>
    </source>
</evidence>